<dbReference type="InterPro" id="IPR007848">
    <property type="entry name" value="Small_mtfrase_dom"/>
</dbReference>
<gene>
    <name evidence="8" type="ORF">F6B40_06845</name>
</gene>
<dbReference type="Pfam" id="PF23186">
    <property type="entry name" value="DUF7059"/>
    <property type="match status" value="1"/>
</dbReference>
<evidence type="ECO:0000313" key="8">
    <source>
        <dbReference type="EMBL" id="KAA9134474.1"/>
    </source>
</evidence>
<evidence type="ECO:0000256" key="4">
    <source>
        <dbReference type="ARBA" id="ARBA00022691"/>
    </source>
</evidence>
<comment type="similarity">
    <text evidence="1">Belongs to the eukaryotic/archaeal PrmC-related family.</text>
</comment>
<dbReference type="InterPro" id="IPR029063">
    <property type="entry name" value="SAM-dependent_MTases_sf"/>
</dbReference>
<dbReference type="EMBL" id="VYUY01000007">
    <property type="protein sequence ID" value="KAA9134474.1"/>
    <property type="molecule type" value="Genomic_DNA"/>
</dbReference>
<dbReference type="PROSITE" id="PS00092">
    <property type="entry name" value="N6_MTASE"/>
    <property type="match status" value="1"/>
</dbReference>
<feature type="domain" description="Methyltransferase small" evidence="5">
    <location>
        <begin position="145"/>
        <end position="232"/>
    </location>
</feature>
<organism evidence="8 9">
    <name type="scientific">Microbacterium caowuchunii</name>
    <dbReference type="NCBI Taxonomy" id="2614638"/>
    <lineage>
        <taxon>Bacteria</taxon>
        <taxon>Bacillati</taxon>
        <taxon>Actinomycetota</taxon>
        <taxon>Actinomycetes</taxon>
        <taxon>Micrococcales</taxon>
        <taxon>Microbacteriaceae</taxon>
        <taxon>Microbacterium</taxon>
    </lineage>
</organism>
<dbReference type="GO" id="GO:0003676">
    <property type="term" value="F:nucleic acid binding"/>
    <property type="evidence" value="ECO:0007669"/>
    <property type="project" value="InterPro"/>
</dbReference>
<dbReference type="Gene3D" id="3.40.50.150">
    <property type="entry name" value="Vaccinia Virus protein VP39"/>
    <property type="match status" value="1"/>
</dbReference>
<name>A0A5N0TJ57_9MICO</name>
<dbReference type="AlphaFoldDB" id="A0A5N0TJ57"/>
<comment type="caution">
    <text evidence="8">The sequence shown here is derived from an EMBL/GenBank/DDBJ whole genome shotgun (WGS) entry which is preliminary data.</text>
</comment>
<evidence type="ECO:0000313" key="9">
    <source>
        <dbReference type="Proteomes" id="UP000326838"/>
    </source>
</evidence>
<dbReference type="InterPro" id="IPR056684">
    <property type="entry name" value="DUF7782"/>
</dbReference>
<dbReference type="CDD" id="cd02440">
    <property type="entry name" value="AdoMet_MTases"/>
    <property type="match status" value="1"/>
</dbReference>
<evidence type="ECO:0000259" key="7">
    <source>
        <dbReference type="Pfam" id="PF25004"/>
    </source>
</evidence>
<sequence length="494" mass="52088">MVGMDSAHARLLAEDLAEGGPSDARLRIRIGVPALEALQRGDAAPARRALRGSTDDPTATLARLFVLGDAMPAASAADALPRLGLTGAEQMGVLSRRDGLVVPLVAIRPHQFDEQPGWIASDLDELAGVFPLRADHVLGVGGAGRTLSAMLPPSGSGRALDLGCGCGVIALHLRRRGYHVVATDISERALWFTRLNAELNGLGGIDTRLGSLFEPVAGERFDLIASNPPFVITPRTDGVPQYEYRDAGATGDALMAQVVGQVAAHLAPGGSARLLGNWEDAPGVPGLERVRGWTAGLGAWVVEREHLDPVRYAELWVRDGGTRPGTAEHQALMDAWLDDFSVRKVDGIGMGWVVLADIPGLARFERVPQHVDTAHLGSHIAEVLATAERLAGLDDARIAASVLQVAGDVTEARHHLPGAEAPSVLELRQGGGLARTEDVDPALAALVGACDGDLPVGVLIDAIAELLEADAEALRQDLLPRVRELLLTGMLRFP</sequence>
<evidence type="ECO:0000256" key="3">
    <source>
        <dbReference type="ARBA" id="ARBA00022679"/>
    </source>
</evidence>
<dbReference type="GO" id="GO:0008170">
    <property type="term" value="F:N-methyltransferase activity"/>
    <property type="evidence" value="ECO:0007669"/>
    <property type="project" value="UniProtKB-ARBA"/>
</dbReference>
<dbReference type="GO" id="GO:0035657">
    <property type="term" value="C:eRF1 methyltransferase complex"/>
    <property type="evidence" value="ECO:0007669"/>
    <property type="project" value="TreeGrafter"/>
</dbReference>
<keyword evidence="3 8" id="KW-0808">Transferase</keyword>
<proteinExistence type="inferred from homology"/>
<accession>A0A5N0TJ57</accession>
<dbReference type="InterPro" id="IPR002052">
    <property type="entry name" value="DNA_methylase_N6_adenine_CS"/>
</dbReference>
<evidence type="ECO:0000256" key="2">
    <source>
        <dbReference type="ARBA" id="ARBA00022603"/>
    </source>
</evidence>
<evidence type="ECO:0000256" key="1">
    <source>
        <dbReference type="ARBA" id="ARBA00006149"/>
    </source>
</evidence>
<dbReference type="GO" id="GO:0008757">
    <property type="term" value="F:S-adenosylmethionine-dependent methyltransferase activity"/>
    <property type="evidence" value="ECO:0007669"/>
    <property type="project" value="TreeGrafter"/>
</dbReference>
<keyword evidence="4" id="KW-0949">S-adenosyl-L-methionine</keyword>
<dbReference type="GO" id="GO:0008276">
    <property type="term" value="F:protein methyltransferase activity"/>
    <property type="evidence" value="ECO:0007669"/>
    <property type="project" value="TreeGrafter"/>
</dbReference>
<dbReference type="Pfam" id="PF25004">
    <property type="entry name" value="DUF7782"/>
    <property type="match status" value="1"/>
</dbReference>
<dbReference type="Proteomes" id="UP000326838">
    <property type="component" value="Unassembled WGS sequence"/>
</dbReference>
<dbReference type="Pfam" id="PF05175">
    <property type="entry name" value="MTS"/>
    <property type="match status" value="1"/>
</dbReference>
<dbReference type="PANTHER" id="PTHR45875">
    <property type="entry name" value="METHYLTRANSFERASE N6AMT1"/>
    <property type="match status" value="1"/>
</dbReference>
<evidence type="ECO:0000259" key="5">
    <source>
        <dbReference type="Pfam" id="PF05175"/>
    </source>
</evidence>
<dbReference type="SUPFAM" id="SSF53335">
    <property type="entry name" value="S-adenosyl-L-methionine-dependent methyltransferases"/>
    <property type="match status" value="1"/>
</dbReference>
<dbReference type="InterPro" id="IPR052190">
    <property type="entry name" value="Euk-Arch_PrmC-MTase"/>
</dbReference>
<keyword evidence="2 8" id="KW-0489">Methyltransferase</keyword>
<keyword evidence="9" id="KW-1185">Reference proteome</keyword>
<feature type="domain" description="DUF7059" evidence="6">
    <location>
        <begin position="26"/>
        <end position="101"/>
    </location>
</feature>
<dbReference type="PANTHER" id="PTHR45875:SF1">
    <property type="entry name" value="METHYLTRANSFERASE N6AMT1"/>
    <property type="match status" value="1"/>
</dbReference>
<protein>
    <submittedName>
        <fullName evidence="8">Methyltransferase</fullName>
    </submittedName>
</protein>
<evidence type="ECO:0000259" key="6">
    <source>
        <dbReference type="Pfam" id="PF23186"/>
    </source>
</evidence>
<dbReference type="InterPro" id="IPR055487">
    <property type="entry name" value="DUF7059"/>
</dbReference>
<feature type="domain" description="DUF7782" evidence="7">
    <location>
        <begin position="394"/>
        <end position="491"/>
    </location>
</feature>
<reference evidence="9" key="1">
    <citation type="submission" date="2019-09" db="EMBL/GenBank/DDBJ databases">
        <title>Mumia zhuanghuii sp. nov. isolated from the intestinal contents of plateau pika (Ochotona curzoniae) in the Qinghai-Tibet plateau of China.</title>
        <authorList>
            <person name="Tian Z."/>
        </authorList>
    </citation>
    <scope>NUCLEOTIDE SEQUENCE [LARGE SCALE GENOMIC DNA]</scope>
    <source>
        <strain evidence="9">L-033</strain>
    </source>
</reference>
<dbReference type="GO" id="GO:0032259">
    <property type="term" value="P:methylation"/>
    <property type="evidence" value="ECO:0007669"/>
    <property type="project" value="UniProtKB-KW"/>
</dbReference>